<evidence type="ECO:0000313" key="2">
    <source>
        <dbReference type="Proteomes" id="UP000285456"/>
    </source>
</evidence>
<dbReference type="RefSeq" id="WP_095310934.1">
    <property type="nucleotide sequence ID" value="NZ_JAMAWL010000002.1"/>
</dbReference>
<accession>A0A417YDR0</accession>
<dbReference type="EMBL" id="QWEH01000011">
    <property type="protein sequence ID" value="RHW30779.1"/>
    <property type="molecule type" value="Genomic_DNA"/>
</dbReference>
<dbReference type="OrthoDB" id="9783788at2"/>
<gene>
    <name evidence="1" type="ORF">D1B32_15245</name>
</gene>
<keyword evidence="2" id="KW-1185">Reference proteome</keyword>
<evidence type="ECO:0000313" key="1">
    <source>
        <dbReference type="EMBL" id="RHW30779.1"/>
    </source>
</evidence>
<reference evidence="1 2" key="1">
    <citation type="journal article" date="2007" name="Int. J. Syst. Evol. Microbiol.">
        <title>Oceanobacillus profundus sp. nov., isolated from a deep-sea sediment core.</title>
        <authorList>
            <person name="Kim Y.G."/>
            <person name="Choi D.H."/>
            <person name="Hyun S."/>
            <person name="Cho B.C."/>
        </authorList>
    </citation>
    <scope>NUCLEOTIDE SEQUENCE [LARGE SCALE GENOMIC DNA]</scope>
    <source>
        <strain evidence="1 2">DSM 18246</strain>
    </source>
</reference>
<dbReference type="SUPFAM" id="SSF88659">
    <property type="entry name" value="Sigma3 and sigma4 domains of RNA polymerase sigma factors"/>
    <property type="match status" value="1"/>
</dbReference>
<dbReference type="AlphaFoldDB" id="A0A417YDR0"/>
<comment type="caution">
    <text evidence="1">The sequence shown here is derived from an EMBL/GenBank/DDBJ whole genome shotgun (WGS) entry which is preliminary data.</text>
</comment>
<sequence>MENVKKFYLEEIFEENRSRFHFHLYRLRNYDTYVNKGIENTLALQPEQGVLSTYFNIIIRKHIFELLQLKSINQHKIKLLPVATIESNSPVTYPDNSASLWEYYENNLTVNQWKWVYLSLYLNLPIKEIAEQEGVTIEAVMNWGRDFNISLQRIIDGEA</sequence>
<organism evidence="1 2">
    <name type="scientific">Oceanobacillus profundus</name>
    <dbReference type="NCBI Taxonomy" id="372463"/>
    <lineage>
        <taxon>Bacteria</taxon>
        <taxon>Bacillati</taxon>
        <taxon>Bacillota</taxon>
        <taxon>Bacilli</taxon>
        <taxon>Bacillales</taxon>
        <taxon>Bacillaceae</taxon>
        <taxon>Oceanobacillus</taxon>
    </lineage>
</organism>
<name>A0A417YDR0_9BACI</name>
<protein>
    <submittedName>
        <fullName evidence="1">Sigma-70 family RNA polymerase sigma factor</fullName>
    </submittedName>
</protein>
<proteinExistence type="predicted"/>
<dbReference type="InterPro" id="IPR013324">
    <property type="entry name" value="RNA_pol_sigma_r3/r4-like"/>
</dbReference>
<dbReference type="Proteomes" id="UP000285456">
    <property type="component" value="Unassembled WGS sequence"/>
</dbReference>